<dbReference type="PANTHER" id="PTHR47810">
    <property type="entry name" value="DNA LIGASE"/>
    <property type="match status" value="1"/>
</dbReference>
<evidence type="ECO:0000256" key="2">
    <source>
        <dbReference type="ARBA" id="ARBA00022705"/>
    </source>
</evidence>
<dbReference type="InterPro" id="IPR012310">
    <property type="entry name" value="DNA_ligase_ATP-dep_cent"/>
</dbReference>
<keyword evidence="7" id="KW-1185">Reference proteome</keyword>
<evidence type="ECO:0000256" key="3">
    <source>
        <dbReference type="ARBA" id="ARBA00022763"/>
    </source>
</evidence>
<keyword evidence="3" id="KW-0227">DNA damage</keyword>
<dbReference type="GO" id="GO:0006310">
    <property type="term" value="P:DNA recombination"/>
    <property type="evidence" value="ECO:0007669"/>
    <property type="project" value="InterPro"/>
</dbReference>
<dbReference type="Gene3D" id="3.30.470.30">
    <property type="entry name" value="DNA ligase/mRNA capping enzyme"/>
    <property type="match status" value="1"/>
</dbReference>
<evidence type="ECO:0000259" key="5">
    <source>
        <dbReference type="PROSITE" id="PS50160"/>
    </source>
</evidence>
<dbReference type="GO" id="GO:0005524">
    <property type="term" value="F:ATP binding"/>
    <property type="evidence" value="ECO:0007669"/>
    <property type="project" value="InterPro"/>
</dbReference>
<reference evidence="6 7" key="1">
    <citation type="submission" date="2019-05" db="EMBL/GenBank/DDBJ databases">
        <title>Psychrobacillus vulpis sp. nov., a new species isolated from feces of a red fox that inhabits in The Tablas de Daimiel Natural Park, Albacete, Spain.</title>
        <authorList>
            <person name="Rodriguez M."/>
            <person name="Reina J.C."/>
            <person name="Bejar V."/>
            <person name="Llamas I."/>
        </authorList>
    </citation>
    <scope>NUCLEOTIDE SEQUENCE [LARGE SCALE GENOMIC DNA]</scope>
    <source>
        <strain evidence="6 7">NEAU-3TGS17</strain>
    </source>
</reference>
<dbReference type="EMBL" id="VDGH01000004">
    <property type="protein sequence ID" value="TQR14412.1"/>
    <property type="molecule type" value="Genomic_DNA"/>
</dbReference>
<dbReference type="SUPFAM" id="SSF56091">
    <property type="entry name" value="DNA ligase/mRNA capping enzyme, catalytic domain"/>
    <property type="match status" value="1"/>
</dbReference>
<dbReference type="GO" id="GO:0006260">
    <property type="term" value="P:DNA replication"/>
    <property type="evidence" value="ECO:0007669"/>
    <property type="project" value="UniProtKB-KW"/>
</dbReference>
<dbReference type="Pfam" id="PF01068">
    <property type="entry name" value="DNA_ligase_A_M"/>
    <property type="match status" value="1"/>
</dbReference>
<evidence type="ECO:0000313" key="7">
    <source>
        <dbReference type="Proteomes" id="UP000317316"/>
    </source>
</evidence>
<dbReference type="Gene3D" id="3.30.1490.70">
    <property type="match status" value="1"/>
</dbReference>
<feature type="domain" description="ATP-dependent DNA ligase family profile" evidence="5">
    <location>
        <begin position="85"/>
        <end position="176"/>
    </location>
</feature>
<organism evidence="6 7">
    <name type="scientific">Psychrobacillus lasiicapitis</name>
    <dbReference type="NCBI Taxonomy" id="1636719"/>
    <lineage>
        <taxon>Bacteria</taxon>
        <taxon>Bacillati</taxon>
        <taxon>Bacillota</taxon>
        <taxon>Bacilli</taxon>
        <taxon>Bacillales</taxon>
        <taxon>Bacillaceae</taxon>
        <taxon>Psychrobacillus</taxon>
    </lineage>
</organism>
<keyword evidence="2" id="KW-0235">DNA replication</keyword>
<sequence>MKTVKPMLLGYQEKASSEEGWIYEPKFDGIRLLVGNNHSYTRHGTITTDRFPELNFSKDVLLDGELIGPGTNAQETFEGAMSRFRGNMNKQISFKAFDIISYKNKSTTEYPLEERKAVLTEALTMIDSPYINLVPYIYTEGEAVFNLMSENKMEGIVAKRLGTPYLTGKRSDNWRKTINWSYHDCLVSKISFKPLTVQFSSLDGEYIGSTRIGFTSEIKEVLLNKSPPFHCKVRSRGWTSKGKLRLPLIDSIK</sequence>
<dbReference type="PROSITE" id="PS50160">
    <property type="entry name" value="DNA_LIGASE_A3"/>
    <property type="match status" value="1"/>
</dbReference>
<dbReference type="OrthoDB" id="9802472at2"/>
<protein>
    <recommendedName>
        <fullName evidence="5">ATP-dependent DNA ligase family profile domain-containing protein</fullName>
    </recommendedName>
</protein>
<dbReference type="GO" id="GO:0003910">
    <property type="term" value="F:DNA ligase (ATP) activity"/>
    <property type="evidence" value="ECO:0007669"/>
    <property type="project" value="InterPro"/>
</dbReference>
<accession>A0A544TAB8</accession>
<dbReference type="AlphaFoldDB" id="A0A544TAB8"/>
<comment type="caution">
    <text evidence="6">The sequence shown here is derived from an EMBL/GenBank/DDBJ whole genome shotgun (WGS) entry which is preliminary data.</text>
</comment>
<evidence type="ECO:0000256" key="4">
    <source>
        <dbReference type="ARBA" id="ARBA00023204"/>
    </source>
</evidence>
<dbReference type="PANTHER" id="PTHR47810:SF1">
    <property type="entry name" value="DNA LIGASE B"/>
    <property type="match status" value="1"/>
</dbReference>
<keyword evidence="4" id="KW-0234">DNA repair</keyword>
<keyword evidence="1" id="KW-0436">Ligase</keyword>
<dbReference type="Proteomes" id="UP000317316">
    <property type="component" value="Unassembled WGS sequence"/>
</dbReference>
<dbReference type="GO" id="GO:0006281">
    <property type="term" value="P:DNA repair"/>
    <property type="evidence" value="ECO:0007669"/>
    <property type="project" value="UniProtKB-KW"/>
</dbReference>
<evidence type="ECO:0000313" key="6">
    <source>
        <dbReference type="EMBL" id="TQR14412.1"/>
    </source>
</evidence>
<proteinExistence type="predicted"/>
<name>A0A544TAB8_9BACI</name>
<dbReference type="InterPro" id="IPR050326">
    <property type="entry name" value="NAD_dep_DNA_ligaseB"/>
</dbReference>
<gene>
    <name evidence="6" type="ORF">FG382_08115</name>
</gene>
<evidence type="ECO:0000256" key="1">
    <source>
        <dbReference type="ARBA" id="ARBA00022598"/>
    </source>
</evidence>